<reference evidence="6 7" key="1">
    <citation type="submission" date="2019-04" db="EMBL/GenBank/DDBJ databases">
        <title>Sphingobacterium olei sp. nov., isolated from oil-contaminated soil.</title>
        <authorList>
            <person name="Liu B."/>
        </authorList>
    </citation>
    <scope>NUCLEOTIDE SEQUENCE [LARGE SCALE GENOMIC DNA]</scope>
    <source>
        <strain evidence="6 7">Y3L14</strain>
    </source>
</reference>
<dbReference type="GO" id="GO:0008984">
    <property type="term" value="F:protein-glutamate methylesterase activity"/>
    <property type="evidence" value="ECO:0007669"/>
    <property type="project" value="UniProtKB-EC"/>
</dbReference>
<feature type="active site" evidence="4">
    <location>
        <position position="45"/>
    </location>
</feature>
<evidence type="ECO:0000313" key="6">
    <source>
        <dbReference type="EMBL" id="TJY68579.1"/>
    </source>
</evidence>
<proteinExistence type="predicted"/>
<feature type="active site" evidence="4">
    <location>
        <position position="165"/>
    </location>
</feature>
<dbReference type="GO" id="GO:0005737">
    <property type="term" value="C:cytoplasm"/>
    <property type="evidence" value="ECO:0007669"/>
    <property type="project" value="InterPro"/>
</dbReference>
<organism evidence="6 7">
    <name type="scientific">Sphingobacterium alkalisoli</name>
    <dbReference type="NCBI Taxonomy" id="1874115"/>
    <lineage>
        <taxon>Bacteria</taxon>
        <taxon>Pseudomonadati</taxon>
        <taxon>Bacteroidota</taxon>
        <taxon>Sphingobacteriia</taxon>
        <taxon>Sphingobacteriales</taxon>
        <taxon>Sphingobacteriaceae</taxon>
        <taxon>Sphingobacterium</taxon>
    </lineage>
</organism>
<keyword evidence="7" id="KW-1185">Reference proteome</keyword>
<protein>
    <recommendedName>
        <fullName evidence="2">protein-glutamate methylesterase</fullName>
        <ecNumber evidence="2">3.1.1.61</ecNumber>
    </recommendedName>
</protein>
<dbReference type="GO" id="GO:0000156">
    <property type="term" value="F:phosphorelay response regulator activity"/>
    <property type="evidence" value="ECO:0007669"/>
    <property type="project" value="InterPro"/>
</dbReference>
<evidence type="ECO:0000256" key="2">
    <source>
        <dbReference type="ARBA" id="ARBA00039140"/>
    </source>
</evidence>
<dbReference type="EC" id="3.1.1.61" evidence="2"/>
<dbReference type="Proteomes" id="UP000309872">
    <property type="component" value="Unassembled WGS sequence"/>
</dbReference>
<keyword evidence="4" id="KW-0145">Chemotaxis</keyword>
<name>A0A4V5LZ04_9SPHI</name>
<keyword evidence="1 4" id="KW-0378">Hydrolase</keyword>
<evidence type="ECO:0000256" key="3">
    <source>
        <dbReference type="ARBA" id="ARBA00048267"/>
    </source>
</evidence>
<dbReference type="PANTHER" id="PTHR42872">
    <property type="entry name" value="PROTEIN-GLUTAMATE METHYLESTERASE/PROTEIN-GLUTAMINE GLUTAMINASE"/>
    <property type="match status" value="1"/>
</dbReference>
<evidence type="ECO:0000256" key="4">
    <source>
        <dbReference type="PROSITE-ProRule" id="PRU00050"/>
    </source>
</evidence>
<dbReference type="InterPro" id="IPR000673">
    <property type="entry name" value="Sig_transdc_resp-reg_Me-estase"/>
</dbReference>
<dbReference type="OrthoDB" id="1524092at2"/>
<gene>
    <name evidence="6" type="ORF">FAZ19_04810</name>
</gene>
<dbReference type="InterPro" id="IPR035909">
    <property type="entry name" value="CheB_C"/>
</dbReference>
<dbReference type="Gene3D" id="3.40.50.180">
    <property type="entry name" value="Methylesterase CheB, C-terminal domain"/>
    <property type="match status" value="1"/>
</dbReference>
<dbReference type="PANTHER" id="PTHR42872:SF3">
    <property type="entry name" value="PROTEIN-GLUTAMATE METHYLESTERASE_PROTEIN-GLUTAMINE GLUTAMINASE 1"/>
    <property type="match status" value="1"/>
</dbReference>
<comment type="caution">
    <text evidence="6">The sequence shown here is derived from an EMBL/GenBank/DDBJ whole genome shotgun (WGS) entry which is preliminary data.</text>
</comment>
<feature type="active site" evidence="4">
    <location>
        <position position="72"/>
    </location>
</feature>
<evidence type="ECO:0000259" key="5">
    <source>
        <dbReference type="PROSITE" id="PS50122"/>
    </source>
</evidence>
<feature type="domain" description="CheB-type methylesterase" evidence="5">
    <location>
        <begin position="33"/>
        <end position="212"/>
    </location>
</feature>
<dbReference type="CDD" id="cd16433">
    <property type="entry name" value="CheB"/>
    <property type="match status" value="1"/>
</dbReference>
<evidence type="ECO:0000256" key="1">
    <source>
        <dbReference type="ARBA" id="ARBA00022801"/>
    </source>
</evidence>
<dbReference type="GO" id="GO:0006935">
    <property type="term" value="P:chemotaxis"/>
    <property type="evidence" value="ECO:0007669"/>
    <property type="project" value="UniProtKB-UniRule"/>
</dbReference>
<dbReference type="EMBL" id="SUKA01000001">
    <property type="protein sequence ID" value="TJY68579.1"/>
    <property type="molecule type" value="Genomic_DNA"/>
</dbReference>
<accession>A0A4V5LZ04</accession>
<comment type="catalytic activity">
    <reaction evidence="3">
        <text>[protein]-L-glutamate 5-O-methyl ester + H2O = L-glutamyl-[protein] + methanol + H(+)</text>
        <dbReference type="Rhea" id="RHEA:23236"/>
        <dbReference type="Rhea" id="RHEA-COMP:10208"/>
        <dbReference type="Rhea" id="RHEA-COMP:10311"/>
        <dbReference type="ChEBI" id="CHEBI:15377"/>
        <dbReference type="ChEBI" id="CHEBI:15378"/>
        <dbReference type="ChEBI" id="CHEBI:17790"/>
        <dbReference type="ChEBI" id="CHEBI:29973"/>
        <dbReference type="ChEBI" id="CHEBI:82795"/>
        <dbReference type="EC" id="3.1.1.61"/>
    </reaction>
</comment>
<dbReference type="PROSITE" id="PS50122">
    <property type="entry name" value="CHEB"/>
    <property type="match status" value="1"/>
</dbReference>
<dbReference type="AlphaFoldDB" id="A0A4V5LZ04"/>
<dbReference type="SUPFAM" id="SSF52738">
    <property type="entry name" value="Methylesterase CheB, C-terminal domain"/>
    <property type="match status" value="1"/>
</dbReference>
<sequence>MSRHERITVQSGNQCKLQGHQQKFKHLSKNKIMTKAENIILIGGSAGSYSLIISMLESIPVNISSAVIVVIHRNAKYSTQMEKSLSLKLKRPIVPAEDKVMIENNTIYFAAPGYHLLIEPDRTFSLDISDPVNFSRPSIDVIFESAAEVYTNRCTAFLLSGANNDGAYGIKRVEYFGGTSIIQDPLDAIIDTMPSSAITTSSKAKVLKNKEIINYFCSIK</sequence>
<evidence type="ECO:0000313" key="7">
    <source>
        <dbReference type="Proteomes" id="UP000309872"/>
    </source>
</evidence>
<dbReference type="Pfam" id="PF01339">
    <property type="entry name" value="CheB_methylest"/>
    <property type="match status" value="1"/>
</dbReference>